<dbReference type="KEGG" id="sgj:IAG43_14365"/>
<gene>
    <name evidence="1" type="ORF">IAG43_14365</name>
</gene>
<accession>A0A7H0I3P3</accession>
<dbReference type="Proteomes" id="UP000516230">
    <property type="component" value="Chromosome"/>
</dbReference>
<evidence type="ECO:0000313" key="1">
    <source>
        <dbReference type="EMBL" id="QNP67409.1"/>
    </source>
</evidence>
<organism evidence="1 2">
    <name type="scientific">Streptomyces genisteinicus</name>
    <dbReference type="NCBI Taxonomy" id="2768068"/>
    <lineage>
        <taxon>Bacteria</taxon>
        <taxon>Bacillati</taxon>
        <taxon>Actinomycetota</taxon>
        <taxon>Actinomycetes</taxon>
        <taxon>Kitasatosporales</taxon>
        <taxon>Streptomycetaceae</taxon>
        <taxon>Streptomyces</taxon>
    </lineage>
</organism>
<name>A0A7H0I3P3_9ACTN</name>
<reference evidence="1 2" key="1">
    <citation type="submission" date="2020-08" db="EMBL/GenBank/DDBJ databases">
        <title>A novel species.</title>
        <authorList>
            <person name="Gao J."/>
        </authorList>
    </citation>
    <scope>NUCLEOTIDE SEQUENCE [LARGE SCALE GENOMIC DNA]</scope>
    <source>
        <strain evidence="1 2">CRPJ-33</strain>
    </source>
</reference>
<proteinExistence type="predicted"/>
<dbReference type="AlphaFoldDB" id="A0A7H0I3P3"/>
<evidence type="ECO:0000313" key="2">
    <source>
        <dbReference type="Proteomes" id="UP000516230"/>
    </source>
</evidence>
<protein>
    <submittedName>
        <fullName evidence="1">Uncharacterized protein</fullName>
    </submittedName>
</protein>
<keyword evidence="2" id="KW-1185">Reference proteome</keyword>
<dbReference type="EMBL" id="CP060825">
    <property type="protein sequence ID" value="QNP67409.1"/>
    <property type="molecule type" value="Genomic_DNA"/>
</dbReference>
<sequence length="246" mass="26893">MLRWTAATVVLAAVGTGTAYGIVSQERTDVPGLSTLDDGRWEYPKLTKPALPAGAPLPYAPENVGEIHYADLGALLLPAPAGSRPDRTLQAEKGRTTVDRYLREYEEDEREALREHLTESRVRQVAARGWTMPDGTSARVFLLRFHTSAVAGDFFVDNVASGPDLSLRPVGVEEMSSVDDGYDRRAEVTGTERYVYDEAAPRGPVHVRHAYITAGDTVALVVLSRKGEVPQVPFHQTVVLQNQLLG</sequence>